<evidence type="ECO:0000256" key="1">
    <source>
        <dbReference type="ARBA" id="ARBA00004006"/>
    </source>
</evidence>
<comment type="catalytic activity">
    <reaction evidence="3">
        <text>2-[(3S)-amino-3-carboxypropyl]-L-histidyl-[translation elongation factor 2] + 4 S-adenosyl-L-methionine = diphthine methyl ester-[translation elongation factor 2] + 4 S-adenosyl-L-homocysteine + 3 H(+)</text>
        <dbReference type="Rhea" id="RHEA:42652"/>
        <dbReference type="Rhea" id="RHEA-COMP:9749"/>
        <dbReference type="Rhea" id="RHEA-COMP:10173"/>
        <dbReference type="ChEBI" id="CHEBI:15378"/>
        <dbReference type="ChEBI" id="CHEBI:57856"/>
        <dbReference type="ChEBI" id="CHEBI:59789"/>
        <dbReference type="ChEBI" id="CHEBI:73995"/>
        <dbReference type="ChEBI" id="CHEBI:79005"/>
        <dbReference type="EC" id="2.1.1.314"/>
    </reaction>
</comment>
<dbReference type="AlphaFoldDB" id="A0A816F5W1"/>
<dbReference type="Pfam" id="PF00590">
    <property type="entry name" value="TP_methylase"/>
    <property type="match status" value="1"/>
</dbReference>
<gene>
    <name evidence="5" type="ORF">GPM918_LOCUS45891</name>
    <name evidence="6" type="ORF">SRO942_LOCUS48907</name>
</gene>
<comment type="caution">
    <text evidence="5">The sequence shown here is derived from an EMBL/GenBank/DDBJ whole genome shotgun (WGS) entry which is preliminary data.</text>
</comment>
<evidence type="ECO:0000313" key="5">
    <source>
        <dbReference type="EMBL" id="CAF1658977.1"/>
    </source>
</evidence>
<organism evidence="5 7">
    <name type="scientific">Didymodactylos carnosus</name>
    <dbReference type="NCBI Taxonomy" id="1234261"/>
    <lineage>
        <taxon>Eukaryota</taxon>
        <taxon>Metazoa</taxon>
        <taxon>Spiralia</taxon>
        <taxon>Gnathifera</taxon>
        <taxon>Rotifera</taxon>
        <taxon>Eurotatoria</taxon>
        <taxon>Bdelloidea</taxon>
        <taxon>Philodinida</taxon>
        <taxon>Philodinidae</taxon>
        <taxon>Didymodactylos</taxon>
    </lineage>
</organism>
<dbReference type="InterPro" id="IPR014777">
    <property type="entry name" value="4pyrrole_Mease_sub1"/>
</dbReference>
<dbReference type="EMBL" id="CAJOBC010128102">
    <property type="protein sequence ID" value="CAF4602316.1"/>
    <property type="molecule type" value="Genomic_DNA"/>
</dbReference>
<dbReference type="PANTHER" id="PTHR10882">
    <property type="entry name" value="DIPHTHINE SYNTHASE"/>
    <property type="match status" value="1"/>
</dbReference>
<proteinExistence type="predicted"/>
<name>A0A816F5W1_9BILA</name>
<evidence type="ECO:0000259" key="4">
    <source>
        <dbReference type="Pfam" id="PF00590"/>
    </source>
</evidence>
<dbReference type="InterPro" id="IPR004551">
    <property type="entry name" value="Dphthn_synthase"/>
</dbReference>
<accession>A0A816F5W1</accession>
<dbReference type="GO" id="GO:0141133">
    <property type="term" value="F:diphthine methyl ester synthase activity"/>
    <property type="evidence" value="ECO:0007669"/>
    <property type="project" value="UniProtKB-EC"/>
</dbReference>
<dbReference type="Proteomes" id="UP000681722">
    <property type="component" value="Unassembled WGS sequence"/>
</dbReference>
<dbReference type="InterPro" id="IPR000878">
    <property type="entry name" value="4pyrrol_Mease"/>
</dbReference>
<dbReference type="InterPro" id="IPR035996">
    <property type="entry name" value="4pyrrol_Methylase_sf"/>
</dbReference>
<keyword evidence="7" id="KW-1185">Reference proteome</keyword>
<dbReference type="OrthoDB" id="2516at2759"/>
<dbReference type="EC" id="2.1.1.314" evidence="2"/>
<dbReference type="PANTHER" id="PTHR10882:SF0">
    <property type="entry name" value="DIPHTHINE METHYL ESTER SYNTHASE"/>
    <property type="match status" value="1"/>
</dbReference>
<dbReference type="GO" id="GO:0017183">
    <property type="term" value="P:protein histidyl modification to diphthamide"/>
    <property type="evidence" value="ECO:0007669"/>
    <property type="project" value="InterPro"/>
</dbReference>
<evidence type="ECO:0000313" key="7">
    <source>
        <dbReference type="Proteomes" id="UP000663829"/>
    </source>
</evidence>
<feature type="domain" description="Tetrapyrrole methylase" evidence="4">
    <location>
        <begin position="1"/>
        <end position="41"/>
    </location>
</feature>
<protein>
    <recommendedName>
        <fullName evidence="2">diphthine methyl ester synthase</fullName>
        <ecNumber evidence="2">2.1.1.314</ecNumber>
    </recommendedName>
</protein>
<sequence>MLYLIGLGLADVDDLTVKGVRLIEQCQYVYLETYTTILQINQDELEKQLGIKIIAADREFVELSA</sequence>
<dbReference type="EMBL" id="CAJNOQ010054902">
    <property type="protein sequence ID" value="CAF1658977.1"/>
    <property type="molecule type" value="Genomic_DNA"/>
</dbReference>
<reference evidence="5" key="1">
    <citation type="submission" date="2021-02" db="EMBL/GenBank/DDBJ databases">
        <authorList>
            <person name="Nowell W R."/>
        </authorList>
    </citation>
    <scope>NUCLEOTIDE SEQUENCE</scope>
</reference>
<dbReference type="SUPFAM" id="SSF53790">
    <property type="entry name" value="Tetrapyrrole methylase"/>
    <property type="match status" value="1"/>
</dbReference>
<evidence type="ECO:0000313" key="6">
    <source>
        <dbReference type="EMBL" id="CAF4602316.1"/>
    </source>
</evidence>
<evidence type="ECO:0000256" key="2">
    <source>
        <dbReference type="ARBA" id="ARBA00011927"/>
    </source>
</evidence>
<dbReference type="Gene3D" id="3.40.1010.10">
    <property type="entry name" value="Cobalt-precorrin-4 Transmethylase, Domain 1"/>
    <property type="match status" value="1"/>
</dbReference>
<evidence type="ECO:0000256" key="3">
    <source>
        <dbReference type="ARBA" id="ARBA00048752"/>
    </source>
</evidence>
<feature type="non-terminal residue" evidence="5">
    <location>
        <position position="65"/>
    </location>
</feature>
<comment type="function">
    <text evidence="1">S-adenosyl-L-methionine-dependent methyltransferase that catalyzes four methylations of the modified target histidine residue in translation elongation factor 2 (EF-2), to form an intermediate called diphthine methyl ester. The four successive methylation reactions represent the second step of diphthamide biosynthesis.</text>
</comment>
<dbReference type="Proteomes" id="UP000663829">
    <property type="component" value="Unassembled WGS sequence"/>
</dbReference>